<evidence type="ECO:0000256" key="4">
    <source>
        <dbReference type="ARBA" id="ARBA00022771"/>
    </source>
</evidence>
<feature type="region of interest" description="Disordered" evidence="12">
    <location>
        <begin position="274"/>
        <end position="325"/>
    </location>
</feature>
<dbReference type="GO" id="GO:0000978">
    <property type="term" value="F:RNA polymerase II cis-regulatory region sequence-specific DNA binding"/>
    <property type="evidence" value="ECO:0007669"/>
    <property type="project" value="TreeGrafter"/>
</dbReference>
<dbReference type="GO" id="GO:0045944">
    <property type="term" value="P:positive regulation of transcription by RNA polymerase II"/>
    <property type="evidence" value="ECO:0007669"/>
    <property type="project" value="TreeGrafter"/>
</dbReference>
<dbReference type="FunFam" id="3.30.50.10:FF:000032">
    <property type="entry name" value="Transcription factor GATA-3"/>
    <property type="match status" value="1"/>
</dbReference>
<evidence type="ECO:0000256" key="7">
    <source>
        <dbReference type="ARBA" id="ARBA00023125"/>
    </source>
</evidence>
<dbReference type="SMART" id="SM00401">
    <property type="entry name" value="ZnF_GATA"/>
    <property type="match status" value="2"/>
</dbReference>
<feature type="compositionally biased region" description="Low complexity" evidence="12">
    <location>
        <begin position="37"/>
        <end position="50"/>
    </location>
</feature>
<keyword evidence="9" id="KW-0804">Transcription</keyword>
<dbReference type="GO" id="GO:0008270">
    <property type="term" value="F:zinc ion binding"/>
    <property type="evidence" value="ECO:0007669"/>
    <property type="project" value="UniProtKB-KW"/>
</dbReference>
<dbReference type="SUPFAM" id="SSF57716">
    <property type="entry name" value="Glucocorticoid receptor-like (DNA-binding domain)"/>
    <property type="match status" value="2"/>
</dbReference>
<evidence type="ECO:0000256" key="1">
    <source>
        <dbReference type="ARBA" id="ARBA00004123"/>
    </source>
</evidence>
<evidence type="ECO:0000256" key="10">
    <source>
        <dbReference type="ARBA" id="ARBA00023242"/>
    </source>
</evidence>
<gene>
    <name evidence="14" type="primary">gataB1</name>
</gene>
<comment type="subcellular location">
    <subcellularLocation>
        <location evidence="1">Nucleus</location>
    </subcellularLocation>
</comment>
<keyword evidence="6" id="KW-0805">Transcription regulation</keyword>
<feature type="region of interest" description="Disordered" evidence="12">
    <location>
        <begin position="155"/>
        <end position="174"/>
    </location>
</feature>
<feature type="domain" description="GATA-type" evidence="13">
    <location>
        <begin position="398"/>
        <end position="446"/>
    </location>
</feature>
<dbReference type="InterPro" id="IPR013088">
    <property type="entry name" value="Znf_NHR/GATA"/>
</dbReference>
<evidence type="ECO:0000256" key="12">
    <source>
        <dbReference type="SAM" id="MobiDB-lite"/>
    </source>
</evidence>
<feature type="compositionally biased region" description="Low complexity" evidence="12">
    <location>
        <begin position="101"/>
        <end position="114"/>
    </location>
</feature>
<dbReference type="CDD" id="cd00202">
    <property type="entry name" value="ZnF_GATA"/>
    <property type="match status" value="2"/>
</dbReference>
<evidence type="ECO:0000313" key="14">
    <source>
        <dbReference type="EMBL" id="ABV25954.1"/>
    </source>
</evidence>
<evidence type="ECO:0000256" key="5">
    <source>
        <dbReference type="ARBA" id="ARBA00022833"/>
    </source>
</evidence>
<feature type="compositionally biased region" description="Polar residues" evidence="12">
    <location>
        <begin position="51"/>
        <end position="62"/>
    </location>
</feature>
<evidence type="ECO:0000256" key="6">
    <source>
        <dbReference type="ARBA" id="ARBA00023015"/>
    </source>
</evidence>
<evidence type="ECO:0000256" key="3">
    <source>
        <dbReference type="ARBA" id="ARBA00022737"/>
    </source>
</evidence>
<keyword evidence="4 11" id="KW-0863">Zinc-finger</keyword>
<evidence type="ECO:0000256" key="9">
    <source>
        <dbReference type="ARBA" id="ARBA00023163"/>
    </source>
</evidence>
<name>B0LD04_CAPTE</name>
<dbReference type="InterPro" id="IPR039355">
    <property type="entry name" value="Transcription_factor_GATA"/>
</dbReference>
<dbReference type="GO" id="GO:0005634">
    <property type="term" value="C:nucleus"/>
    <property type="evidence" value="ECO:0007669"/>
    <property type="project" value="UniProtKB-SubCell"/>
</dbReference>
<evidence type="ECO:0000259" key="13">
    <source>
        <dbReference type="PROSITE" id="PS50114"/>
    </source>
</evidence>
<dbReference type="GO" id="GO:0000122">
    <property type="term" value="P:negative regulation of transcription by RNA polymerase II"/>
    <property type="evidence" value="ECO:0007669"/>
    <property type="project" value="TreeGrafter"/>
</dbReference>
<dbReference type="Pfam" id="PF00320">
    <property type="entry name" value="GATA"/>
    <property type="match status" value="2"/>
</dbReference>
<feature type="compositionally biased region" description="Basic and acidic residues" evidence="12">
    <location>
        <begin position="78"/>
        <end position="96"/>
    </location>
</feature>
<feature type="compositionally biased region" description="Polar residues" evidence="12">
    <location>
        <begin position="738"/>
        <end position="750"/>
    </location>
</feature>
<keyword evidence="5" id="KW-0862">Zinc</keyword>
<dbReference type="AlphaFoldDB" id="B0LD04"/>
<accession>B0LD04</accession>
<dbReference type="FunFam" id="3.30.50.10:FF:000001">
    <property type="entry name" value="GATA transcription factor (GATAd)"/>
    <property type="match status" value="1"/>
</dbReference>
<keyword evidence="2" id="KW-0479">Metal-binding</keyword>
<keyword evidence="7" id="KW-0238">DNA-binding</keyword>
<dbReference type="PROSITE" id="PS00344">
    <property type="entry name" value="GATA_ZN_FINGER_1"/>
    <property type="match status" value="2"/>
</dbReference>
<proteinExistence type="evidence at transcript level"/>
<reference evidence="14" key="1">
    <citation type="journal article" date="2008" name="Evol. Dev.">
        <title>Developmental expression of foxA and gata genes during gut formation in the polychaete annelid, Capitella sp. I.</title>
        <authorList>
            <person name="Boyle M.J."/>
            <person name="Seaver E.C."/>
        </authorList>
    </citation>
    <scope>NUCLEOTIDE SEQUENCE</scope>
</reference>
<sequence length="750" mass="79562">MSQASSTHSSPWQPQEATPTAEEVTVNQPADINEGPGSVQHSSDQSHSVGMSPNNMHTVTQTMKREDTSPEQYASTEHTPEQHTTYEDPGGYKEETDPVYDSSQDGSAQSQQQMQDYNDQLIQQRNGAAGGGPGAGLGTMTEFLQSTRSMYQVGDVSSVTPPHTQQRQQQQQETRFASLSNVPMTMPETMHSLPETSYASTVYDMQSHISSPGMLHDPSHQLPLYDPSLYVNGSAPYLASSGQAMSNISPPPPVTSAGQKSTLLSALQYPPGSLSQWNLTPDPRSSAMHAPPPRYETPYHNEALDQQSPGLSSHAPGTSPVGTQGYYSPSATDALQQHSASYSRTYATDAGLPGNGAASGSAWGSISSLLTGSHNSISAAAAVSRVGSSVNADDPDYYVEGRECVNCGAMSTPLWRRDGTGHYLCNACGLYHKMNGVNRPLVKPQRRSTGGGSSTTSPVPNLGSRRLGLQCANCSTTTTTLWRRNNEGEPVCNACGLYYKLHQVARPISMKKDGIQTRKRKPKGSGKSKSKHKQDNSSSGMMDKVSMPGSVPPLPLHSSLGPSLNPTDGYVLNNPHSLMKDEHGQDRAPGTLQALLAGSHFGGFSAASMQGGLPPPLVSSSRMHVSAASYSSIASRALQQTSHDLSSHHQAAAPLHEYTAYKQEPGLPTDVMHGLPSVSFGGSSIIPRSMPSSVAPSLLYGAPSPPKAIPVPVETSAYKQEDLLVGMQARDGLGREASPNSLTPLGNTAT</sequence>
<dbReference type="PROSITE" id="PS50114">
    <property type="entry name" value="GATA_ZN_FINGER_2"/>
    <property type="match status" value="2"/>
</dbReference>
<dbReference type="PRINTS" id="PR00619">
    <property type="entry name" value="GATAZNFINGER"/>
</dbReference>
<feature type="compositionally biased region" description="Polar residues" evidence="12">
    <location>
        <begin position="1"/>
        <end position="18"/>
    </location>
</feature>
<feature type="compositionally biased region" description="Polar residues" evidence="12">
    <location>
        <begin position="155"/>
        <end position="164"/>
    </location>
</feature>
<dbReference type="GO" id="GO:0045165">
    <property type="term" value="P:cell fate commitment"/>
    <property type="evidence" value="ECO:0007669"/>
    <property type="project" value="TreeGrafter"/>
</dbReference>
<feature type="domain" description="GATA-type" evidence="13">
    <location>
        <begin position="465"/>
        <end position="518"/>
    </location>
</feature>
<protein>
    <submittedName>
        <fullName evidence="14">GATA-binding transcription factor B1</fullName>
    </submittedName>
</protein>
<feature type="region of interest" description="Disordered" evidence="12">
    <location>
        <begin position="1"/>
        <end position="114"/>
    </location>
</feature>
<dbReference type="Gene3D" id="3.30.50.10">
    <property type="entry name" value="Erythroid Transcription Factor GATA-1, subunit A"/>
    <property type="match status" value="2"/>
</dbReference>
<feature type="region of interest" description="Disordered" evidence="12">
    <location>
        <begin position="441"/>
        <end position="463"/>
    </location>
</feature>
<keyword evidence="8" id="KW-0010">Activator</keyword>
<dbReference type="PANTHER" id="PTHR10071">
    <property type="entry name" value="TRANSCRIPTION FACTOR GATA FAMILY MEMBER"/>
    <property type="match status" value="1"/>
</dbReference>
<dbReference type="EMBL" id="EF651788">
    <property type="protein sequence ID" value="ABV25954.1"/>
    <property type="molecule type" value="mRNA"/>
</dbReference>
<feature type="region of interest" description="Disordered" evidence="12">
    <location>
        <begin position="730"/>
        <end position="750"/>
    </location>
</feature>
<dbReference type="GO" id="GO:0000981">
    <property type="term" value="F:DNA-binding transcription factor activity, RNA polymerase II-specific"/>
    <property type="evidence" value="ECO:0007669"/>
    <property type="project" value="TreeGrafter"/>
</dbReference>
<feature type="region of interest" description="Disordered" evidence="12">
    <location>
        <begin position="509"/>
        <end position="584"/>
    </location>
</feature>
<keyword evidence="3" id="KW-0677">Repeat</keyword>
<feature type="compositionally biased region" description="Low complexity" evidence="12">
    <location>
        <begin position="556"/>
        <end position="566"/>
    </location>
</feature>
<evidence type="ECO:0000256" key="2">
    <source>
        <dbReference type="ARBA" id="ARBA00022723"/>
    </source>
</evidence>
<evidence type="ECO:0000256" key="8">
    <source>
        <dbReference type="ARBA" id="ARBA00023159"/>
    </source>
</evidence>
<feature type="compositionally biased region" description="Basic residues" evidence="12">
    <location>
        <begin position="517"/>
        <end position="532"/>
    </location>
</feature>
<dbReference type="PANTHER" id="PTHR10071:SF281">
    <property type="entry name" value="BOX A-BINDING FACTOR-RELATED"/>
    <property type="match status" value="1"/>
</dbReference>
<dbReference type="InterPro" id="IPR000679">
    <property type="entry name" value="Znf_GATA"/>
</dbReference>
<organism evidence="14">
    <name type="scientific">Capitella teleta</name>
    <name type="common">Polychaete worm</name>
    <dbReference type="NCBI Taxonomy" id="283909"/>
    <lineage>
        <taxon>Eukaryota</taxon>
        <taxon>Metazoa</taxon>
        <taxon>Spiralia</taxon>
        <taxon>Lophotrochozoa</taxon>
        <taxon>Annelida</taxon>
        <taxon>Polychaeta</taxon>
        <taxon>Sedentaria</taxon>
        <taxon>Scolecida</taxon>
        <taxon>Capitellidae</taxon>
        <taxon>Capitella</taxon>
    </lineage>
</organism>
<keyword evidence="10" id="KW-0539">Nucleus</keyword>
<evidence type="ECO:0000256" key="11">
    <source>
        <dbReference type="PROSITE-ProRule" id="PRU00094"/>
    </source>
</evidence>